<protein>
    <submittedName>
        <fullName evidence="1">Uncharacterized protein</fullName>
    </submittedName>
</protein>
<comment type="caution">
    <text evidence="1">The sequence shown here is derived from an EMBL/GenBank/DDBJ whole genome shotgun (WGS) entry which is preliminary data.</text>
</comment>
<accession>A0A2U1L585</accession>
<gene>
    <name evidence="1" type="ORF">CTI12_AA528850</name>
</gene>
<name>A0A2U1L585_ARTAN</name>
<evidence type="ECO:0000313" key="1">
    <source>
        <dbReference type="EMBL" id="PWA44161.1"/>
    </source>
</evidence>
<organism evidence="1 2">
    <name type="scientific">Artemisia annua</name>
    <name type="common">Sweet wormwood</name>
    <dbReference type="NCBI Taxonomy" id="35608"/>
    <lineage>
        <taxon>Eukaryota</taxon>
        <taxon>Viridiplantae</taxon>
        <taxon>Streptophyta</taxon>
        <taxon>Embryophyta</taxon>
        <taxon>Tracheophyta</taxon>
        <taxon>Spermatophyta</taxon>
        <taxon>Magnoliopsida</taxon>
        <taxon>eudicotyledons</taxon>
        <taxon>Gunneridae</taxon>
        <taxon>Pentapetalae</taxon>
        <taxon>asterids</taxon>
        <taxon>campanulids</taxon>
        <taxon>Asterales</taxon>
        <taxon>Asteraceae</taxon>
        <taxon>Asteroideae</taxon>
        <taxon>Anthemideae</taxon>
        <taxon>Artemisiinae</taxon>
        <taxon>Artemisia</taxon>
    </lineage>
</organism>
<evidence type="ECO:0000313" key="2">
    <source>
        <dbReference type="Proteomes" id="UP000245207"/>
    </source>
</evidence>
<dbReference type="AlphaFoldDB" id="A0A2U1L585"/>
<dbReference type="Proteomes" id="UP000245207">
    <property type="component" value="Unassembled WGS sequence"/>
</dbReference>
<sequence length="161" mass="18430">MDFARSIDVVPEIFKMEVCEISNNKIMVKKDYDDFFEIKKGGEVVHKFIDPLDPMCVRRLELMLDIMEKAHAASIAAREAEDALESREEFAKTTRDEKLCEIKTKYGGEAVYEFIDPFNPMIQDIIEEARAASIAEDDLNWLQDILEKAAQAEAKALSTNY</sequence>
<reference evidence="1 2" key="1">
    <citation type="journal article" date="2018" name="Mol. Plant">
        <title>The genome of Artemisia annua provides insight into the evolution of Asteraceae family and artemisinin biosynthesis.</title>
        <authorList>
            <person name="Shen Q."/>
            <person name="Zhang L."/>
            <person name="Liao Z."/>
            <person name="Wang S."/>
            <person name="Yan T."/>
            <person name="Shi P."/>
            <person name="Liu M."/>
            <person name="Fu X."/>
            <person name="Pan Q."/>
            <person name="Wang Y."/>
            <person name="Lv Z."/>
            <person name="Lu X."/>
            <person name="Zhang F."/>
            <person name="Jiang W."/>
            <person name="Ma Y."/>
            <person name="Chen M."/>
            <person name="Hao X."/>
            <person name="Li L."/>
            <person name="Tang Y."/>
            <person name="Lv G."/>
            <person name="Zhou Y."/>
            <person name="Sun X."/>
            <person name="Brodelius P.E."/>
            <person name="Rose J.K.C."/>
            <person name="Tang K."/>
        </authorList>
    </citation>
    <scope>NUCLEOTIDE SEQUENCE [LARGE SCALE GENOMIC DNA]</scope>
    <source>
        <strain evidence="2">cv. Huhao1</strain>
        <tissue evidence="1">Leaf</tissue>
    </source>
</reference>
<keyword evidence="2" id="KW-1185">Reference proteome</keyword>
<proteinExistence type="predicted"/>
<dbReference type="EMBL" id="PKPP01011427">
    <property type="protein sequence ID" value="PWA44161.1"/>
    <property type="molecule type" value="Genomic_DNA"/>
</dbReference>